<dbReference type="InterPro" id="IPR007110">
    <property type="entry name" value="Ig-like_dom"/>
</dbReference>
<dbReference type="Pfam" id="PF00047">
    <property type="entry name" value="ig"/>
    <property type="match status" value="1"/>
</dbReference>
<keyword evidence="3" id="KW-0808">Transferase</keyword>
<dbReference type="GO" id="GO:0044774">
    <property type="term" value="P:mitotic DNA integrity checkpoint signaling"/>
    <property type="evidence" value="ECO:0007669"/>
    <property type="project" value="TreeGrafter"/>
</dbReference>
<gene>
    <name evidence="3" type="ORF">WN51_05399</name>
</gene>
<dbReference type="SMART" id="SM00409">
    <property type="entry name" value="IG"/>
    <property type="match status" value="1"/>
</dbReference>
<dbReference type="GO" id="GO:0032259">
    <property type="term" value="P:methylation"/>
    <property type="evidence" value="ECO:0007669"/>
    <property type="project" value="UniProtKB-KW"/>
</dbReference>
<evidence type="ECO:0000256" key="1">
    <source>
        <dbReference type="SAM" id="MobiDB-lite"/>
    </source>
</evidence>
<dbReference type="GO" id="GO:0000729">
    <property type="term" value="P:DNA double-strand break processing"/>
    <property type="evidence" value="ECO:0007669"/>
    <property type="project" value="TreeGrafter"/>
</dbReference>
<dbReference type="GO" id="GO:0000793">
    <property type="term" value="C:condensed chromosome"/>
    <property type="evidence" value="ECO:0007669"/>
    <property type="project" value="TreeGrafter"/>
</dbReference>
<dbReference type="GO" id="GO:0003697">
    <property type="term" value="F:single-stranded DNA binding"/>
    <property type="evidence" value="ECO:0007669"/>
    <property type="project" value="TreeGrafter"/>
</dbReference>
<sequence length="358" mass="41447">NWFKKFRADNFELKDEDRSGRPATTDTDIIKTVLTENPRYSVREIVDATNIPKKTVHKHLIKIEYANRYEVWVPHLLTETGLMNRVSTCLGLGLEILGYDYDCVRKKNEGFEEANRGEIRERISRHQDVEIQRIARDRLIKKKINATNQDTAWTWQTQTHKKKPGYKKFLSLTDILLVLEQNKTFRNGQITPEPLPEFLAPLENHTVIQGRDVFFTCVVNNLHSYKGTQPRLQYKHSHDVDPGYSIGRAMRQSSKASHGPDHRQHPLSDSLRGKDITRVTVAWMKSDSRAILAIHTHLIAHNPRLSVTHNGHNTWKLHVSDVQKNDSGAYMCQVNTEPMRSQVSQNYTLKVISIYMTF</sequence>
<feature type="domain" description="Ig-like" evidence="2">
    <location>
        <begin position="196"/>
        <end position="344"/>
    </location>
</feature>
<dbReference type="GO" id="GO:0031297">
    <property type="term" value="P:replication fork processing"/>
    <property type="evidence" value="ECO:0007669"/>
    <property type="project" value="TreeGrafter"/>
</dbReference>
<dbReference type="PROSITE" id="PS50835">
    <property type="entry name" value="IG_LIKE"/>
    <property type="match status" value="1"/>
</dbReference>
<evidence type="ECO:0000313" key="3">
    <source>
        <dbReference type="EMBL" id="KOX70611.1"/>
    </source>
</evidence>
<dbReference type="GO" id="GO:0000014">
    <property type="term" value="F:single-stranded DNA endodeoxyribonuclease activity"/>
    <property type="evidence" value="ECO:0007669"/>
    <property type="project" value="TreeGrafter"/>
</dbReference>
<feature type="region of interest" description="Disordered" evidence="1">
    <location>
        <begin position="251"/>
        <end position="271"/>
    </location>
</feature>
<dbReference type="InterPro" id="IPR052709">
    <property type="entry name" value="Transposase-MT_Hybrid"/>
</dbReference>
<keyword evidence="3" id="KW-0489">Methyltransferase</keyword>
<organism evidence="3 4">
    <name type="scientific">Melipona quadrifasciata</name>
    <dbReference type="NCBI Taxonomy" id="166423"/>
    <lineage>
        <taxon>Eukaryota</taxon>
        <taxon>Metazoa</taxon>
        <taxon>Ecdysozoa</taxon>
        <taxon>Arthropoda</taxon>
        <taxon>Hexapoda</taxon>
        <taxon>Insecta</taxon>
        <taxon>Pterygota</taxon>
        <taxon>Neoptera</taxon>
        <taxon>Endopterygota</taxon>
        <taxon>Hymenoptera</taxon>
        <taxon>Apocrita</taxon>
        <taxon>Aculeata</taxon>
        <taxon>Apoidea</taxon>
        <taxon>Anthophila</taxon>
        <taxon>Apidae</taxon>
        <taxon>Melipona</taxon>
    </lineage>
</organism>
<dbReference type="GO" id="GO:0042800">
    <property type="term" value="F:histone H3K4 methyltransferase activity"/>
    <property type="evidence" value="ECO:0007669"/>
    <property type="project" value="TreeGrafter"/>
</dbReference>
<keyword evidence="4" id="KW-1185">Reference proteome</keyword>
<dbReference type="PANTHER" id="PTHR46060:SF2">
    <property type="entry name" value="HISTONE-LYSINE N-METHYLTRANSFERASE SETMAR"/>
    <property type="match status" value="1"/>
</dbReference>
<dbReference type="PANTHER" id="PTHR46060">
    <property type="entry name" value="MARINER MOS1 TRANSPOSASE-LIKE PROTEIN"/>
    <property type="match status" value="1"/>
</dbReference>
<dbReference type="GO" id="GO:0015074">
    <property type="term" value="P:DNA integration"/>
    <property type="evidence" value="ECO:0007669"/>
    <property type="project" value="TreeGrafter"/>
</dbReference>
<dbReference type="STRING" id="166423.A0A0N0BDL6"/>
<dbReference type="Proteomes" id="UP000053105">
    <property type="component" value="Unassembled WGS sequence"/>
</dbReference>
<dbReference type="GO" id="GO:0035861">
    <property type="term" value="C:site of double-strand break"/>
    <property type="evidence" value="ECO:0007669"/>
    <property type="project" value="TreeGrafter"/>
</dbReference>
<name>A0A0N0BDL6_9HYME</name>
<dbReference type="Gene3D" id="2.60.40.10">
    <property type="entry name" value="Immunoglobulins"/>
    <property type="match status" value="1"/>
</dbReference>
<dbReference type="InterPro" id="IPR013151">
    <property type="entry name" value="Immunoglobulin_dom"/>
</dbReference>
<dbReference type="OrthoDB" id="10012075at2759"/>
<dbReference type="SUPFAM" id="SSF48726">
    <property type="entry name" value="Immunoglobulin"/>
    <property type="match status" value="1"/>
</dbReference>
<proteinExistence type="predicted"/>
<dbReference type="GO" id="GO:0046975">
    <property type="term" value="F:histone H3K36 methyltransferase activity"/>
    <property type="evidence" value="ECO:0007669"/>
    <property type="project" value="TreeGrafter"/>
</dbReference>
<dbReference type="GO" id="GO:0044547">
    <property type="term" value="F:DNA topoisomerase binding"/>
    <property type="evidence" value="ECO:0007669"/>
    <property type="project" value="TreeGrafter"/>
</dbReference>
<dbReference type="GO" id="GO:0003690">
    <property type="term" value="F:double-stranded DNA binding"/>
    <property type="evidence" value="ECO:0007669"/>
    <property type="project" value="TreeGrafter"/>
</dbReference>
<accession>A0A0N0BDL6</accession>
<evidence type="ECO:0000259" key="2">
    <source>
        <dbReference type="PROSITE" id="PS50835"/>
    </source>
</evidence>
<dbReference type="InterPro" id="IPR036179">
    <property type="entry name" value="Ig-like_dom_sf"/>
</dbReference>
<reference evidence="3 4" key="1">
    <citation type="submission" date="2015-07" db="EMBL/GenBank/DDBJ databases">
        <title>The genome of Melipona quadrifasciata.</title>
        <authorList>
            <person name="Pan H."/>
            <person name="Kapheim K."/>
        </authorList>
    </citation>
    <scope>NUCLEOTIDE SEQUENCE [LARGE SCALE GENOMIC DNA]</scope>
    <source>
        <strain evidence="3">0111107301</strain>
        <tissue evidence="3">Whole body</tissue>
    </source>
</reference>
<protein>
    <submittedName>
        <fullName evidence="3">Histone-lysine N-methyltransferase SETMAR</fullName>
    </submittedName>
</protein>
<feature type="compositionally biased region" description="Basic and acidic residues" evidence="1">
    <location>
        <begin position="258"/>
        <end position="271"/>
    </location>
</feature>
<dbReference type="InterPro" id="IPR013783">
    <property type="entry name" value="Ig-like_fold"/>
</dbReference>
<feature type="non-terminal residue" evidence="3">
    <location>
        <position position="1"/>
    </location>
</feature>
<dbReference type="InterPro" id="IPR003599">
    <property type="entry name" value="Ig_sub"/>
</dbReference>
<dbReference type="AlphaFoldDB" id="A0A0N0BDL6"/>
<dbReference type="GO" id="GO:0005634">
    <property type="term" value="C:nucleus"/>
    <property type="evidence" value="ECO:0007669"/>
    <property type="project" value="TreeGrafter"/>
</dbReference>
<evidence type="ECO:0000313" key="4">
    <source>
        <dbReference type="Proteomes" id="UP000053105"/>
    </source>
</evidence>
<dbReference type="GO" id="GO:0006303">
    <property type="term" value="P:double-strand break repair via nonhomologous end joining"/>
    <property type="evidence" value="ECO:0007669"/>
    <property type="project" value="TreeGrafter"/>
</dbReference>
<dbReference type="EMBL" id="KQ435856">
    <property type="protein sequence ID" value="KOX70611.1"/>
    <property type="molecule type" value="Genomic_DNA"/>
</dbReference>